<keyword evidence="2" id="KW-1185">Reference proteome</keyword>
<sequence length="145" mass="16195">MIDSIKEAEVKDIPMIQAFADRVGVTLPEPHERPIYLMLVKGGALSACIGLTQVKSETILRALIVDAKQTNIKEILVLLKKALEYASEYQASHAVYLLTETPHLLLQLAGFKEVEAEHLPPVLRALPLFQEKTDRARVLVHDFLS</sequence>
<dbReference type="RefSeq" id="WP_376846962.1">
    <property type="nucleotide sequence ID" value="NZ_JBHSFW010000013.1"/>
</dbReference>
<evidence type="ECO:0000313" key="2">
    <source>
        <dbReference type="Proteomes" id="UP001596022"/>
    </source>
</evidence>
<evidence type="ECO:0000313" key="1">
    <source>
        <dbReference type="EMBL" id="MFC4619871.1"/>
    </source>
</evidence>
<evidence type="ECO:0008006" key="3">
    <source>
        <dbReference type="Google" id="ProtNLM"/>
    </source>
</evidence>
<gene>
    <name evidence="1" type="ORF">ACFO4N_14255</name>
</gene>
<protein>
    <recommendedName>
        <fullName evidence="3">N-acetylglutamate synthase-like GNAT family acetyltransferase</fullName>
    </recommendedName>
</protein>
<comment type="caution">
    <text evidence="1">The sequence shown here is derived from an EMBL/GenBank/DDBJ whole genome shotgun (WGS) entry which is preliminary data.</text>
</comment>
<reference evidence="2" key="1">
    <citation type="journal article" date="2019" name="Int. J. Syst. Evol. Microbiol.">
        <title>The Global Catalogue of Microorganisms (GCM) 10K type strain sequencing project: providing services to taxonomists for standard genome sequencing and annotation.</title>
        <authorList>
            <consortium name="The Broad Institute Genomics Platform"/>
            <consortium name="The Broad Institute Genome Sequencing Center for Infectious Disease"/>
            <person name="Wu L."/>
            <person name="Ma J."/>
        </authorList>
    </citation>
    <scope>NUCLEOTIDE SEQUENCE [LARGE SCALE GENOMIC DNA]</scope>
    <source>
        <strain evidence="2">CGMCC 1.16306</strain>
    </source>
</reference>
<dbReference type="Proteomes" id="UP001596022">
    <property type="component" value="Unassembled WGS sequence"/>
</dbReference>
<dbReference type="EMBL" id="JBHSFW010000013">
    <property type="protein sequence ID" value="MFC4619871.1"/>
    <property type="molecule type" value="Genomic_DNA"/>
</dbReference>
<name>A0ABV9GNV8_9BACL</name>
<proteinExistence type="predicted"/>
<organism evidence="1 2">
    <name type="scientific">Camelliibacillus cellulosilyticus</name>
    <dbReference type="NCBI Taxonomy" id="2174486"/>
    <lineage>
        <taxon>Bacteria</taxon>
        <taxon>Bacillati</taxon>
        <taxon>Bacillota</taxon>
        <taxon>Bacilli</taxon>
        <taxon>Bacillales</taxon>
        <taxon>Sporolactobacillaceae</taxon>
        <taxon>Camelliibacillus</taxon>
    </lineage>
</organism>
<accession>A0ABV9GNV8</accession>